<evidence type="ECO:0000313" key="2">
    <source>
        <dbReference type="EMBL" id="OLO71153.1"/>
    </source>
</evidence>
<proteinExistence type="predicted"/>
<comment type="caution">
    <text evidence="2">The sequence shown here is derived from an EMBL/GenBank/DDBJ whole genome shotgun (WGS) entry which is preliminary data.</text>
</comment>
<accession>A0A1Q8WSQ7</accession>
<evidence type="ECO:0000313" key="3">
    <source>
        <dbReference type="Proteomes" id="UP000185963"/>
    </source>
</evidence>
<protein>
    <submittedName>
        <fullName evidence="2">Uncharacterized protein</fullName>
    </submittedName>
</protein>
<dbReference type="RefSeq" id="WP_075390072.1">
    <property type="nucleotide sequence ID" value="NZ_MSKS01000013.1"/>
</dbReference>
<sequence length="64" mass="7161">MSLRSGTRCPLVGPRRPDRDEKRLTEISPTRRVPSHGTDLFATTYAFDIVAVDDDGRTDPVRCS</sequence>
<feature type="region of interest" description="Disordered" evidence="1">
    <location>
        <begin position="1"/>
        <end position="35"/>
    </location>
</feature>
<gene>
    <name evidence="2" type="ORF">BKH20_04330</name>
</gene>
<dbReference type="EMBL" id="MSKS01000013">
    <property type="protein sequence ID" value="OLO71153.1"/>
    <property type="molecule type" value="Genomic_DNA"/>
</dbReference>
<evidence type="ECO:0000256" key="1">
    <source>
        <dbReference type="SAM" id="MobiDB-lite"/>
    </source>
</evidence>
<reference evidence="2 3" key="1">
    <citation type="submission" date="2016-12" db="EMBL/GenBank/DDBJ databases">
        <title>Genomic comparison of strains in the 'Actinomyces naeslundii' group.</title>
        <authorList>
            <person name="Mughal S.R."/>
            <person name="Do T."/>
            <person name="Gilbert S.C."/>
            <person name="Witherden E.A."/>
            <person name="Didelot X."/>
            <person name="Beighton D."/>
        </authorList>
    </citation>
    <scope>NUCLEOTIDE SEQUENCE [LARGE SCALE GENOMIC DNA]</scope>
    <source>
        <strain evidence="2 3">WE8B-23</strain>
    </source>
</reference>
<dbReference type="Proteomes" id="UP000185963">
    <property type="component" value="Unassembled WGS sequence"/>
</dbReference>
<feature type="compositionally biased region" description="Basic and acidic residues" evidence="1">
    <location>
        <begin position="15"/>
        <end position="25"/>
    </location>
</feature>
<organism evidence="2 3">
    <name type="scientific">Actinomyces oris</name>
    <dbReference type="NCBI Taxonomy" id="544580"/>
    <lineage>
        <taxon>Bacteria</taxon>
        <taxon>Bacillati</taxon>
        <taxon>Actinomycetota</taxon>
        <taxon>Actinomycetes</taxon>
        <taxon>Actinomycetales</taxon>
        <taxon>Actinomycetaceae</taxon>
        <taxon>Actinomyces</taxon>
    </lineage>
</organism>
<dbReference type="AlphaFoldDB" id="A0A1Q8WSQ7"/>
<name>A0A1Q8WSQ7_9ACTO</name>